<organism evidence="1 2">
    <name type="scientific">Friedmanniomyces endolithicus</name>
    <dbReference type="NCBI Taxonomy" id="329885"/>
    <lineage>
        <taxon>Eukaryota</taxon>
        <taxon>Fungi</taxon>
        <taxon>Dikarya</taxon>
        <taxon>Ascomycota</taxon>
        <taxon>Pezizomycotina</taxon>
        <taxon>Dothideomycetes</taxon>
        <taxon>Dothideomycetidae</taxon>
        <taxon>Mycosphaerellales</taxon>
        <taxon>Teratosphaeriaceae</taxon>
        <taxon>Friedmanniomyces</taxon>
    </lineage>
</organism>
<evidence type="ECO:0000313" key="1">
    <source>
        <dbReference type="EMBL" id="KAK0326034.1"/>
    </source>
</evidence>
<reference evidence="1" key="1">
    <citation type="submission" date="2021-12" db="EMBL/GenBank/DDBJ databases">
        <title>Black yeast isolated from Biological Soil Crust.</title>
        <authorList>
            <person name="Kurbessoian T."/>
        </authorList>
    </citation>
    <scope>NUCLEOTIDE SEQUENCE</scope>
    <source>
        <strain evidence="1">CCFEE 5208</strain>
    </source>
</reference>
<sequence>MPVAADNELGQFEAFMSAIEAASAMAAMSPEYHRLRRIIKEPEACFGPEDPMFKRVWAADLTN</sequence>
<dbReference type="Proteomes" id="UP001168146">
    <property type="component" value="Unassembled WGS sequence"/>
</dbReference>
<dbReference type="AlphaFoldDB" id="A0AAN6JDH1"/>
<evidence type="ECO:0000313" key="2">
    <source>
        <dbReference type="Proteomes" id="UP001168146"/>
    </source>
</evidence>
<dbReference type="EMBL" id="JASUXU010000005">
    <property type="protein sequence ID" value="KAK0326034.1"/>
    <property type="molecule type" value="Genomic_DNA"/>
</dbReference>
<protein>
    <submittedName>
        <fullName evidence="1">Uncharacterized protein</fullName>
    </submittedName>
</protein>
<comment type="caution">
    <text evidence="1">The sequence shown here is derived from an EMBL/GenBank/DDBJ whole genome shotgun (WGS) entry which is preliminary data.</text>
</comment>
<accession>A0AAN6JDH1</accession>
<proteinExistence type="predicted"/>
<name>A0AAN6JDH1_9PEZI</name>
<gene>
    <name evidence="1" type="ORF">LTR82_002779</name>
</gene>